<keyword evidence="3" id="KW-1185">Reference proteome</keyword>
<gene>
    <name evidence="2" type="ORF">MKW98_014168</name>
</gene>
<dbReference type="Proteomes" id="UP001202328">
    <property type="component" value="Unassembled WGS sequence"/>
</dbReference>
<feature type="region of interest" description="Disordered" evidence="1">
    <location>
        <begin position="1"/>
        <end position="38"/>
    </location>
</feature>
<feature type="non-terminal residue" evidence="2">
    <location>
        <position position="63"/>
    </location>
</feature>
<proteinExistence type="predicted"/>
<evidence type="ECO:0000313" key="2">
    <source>
        <dbReference type="EMBL" id="KAI3909751.1"/>
    </source>
</evidence>
<comment type="caution">
    <text evidence="2">The sequence shown here is derived from an EMBL/GenBank/DDBJ whole genome shotgun (WGS) entry which is preliminary data.</text>
</comment>
<name>A0AAD4SIT8_9MAGN</name>
<evidence type="ECO:0000256" key="1">
    <source>
        <dbReference type="SAM" id="MobiDB-lite"/>
    </source>
</evidence>
<sequence length="63" mass="6931">SIKLKQWRNEKKTAPKSISKGSLNKSSPPPPDLPNKHSLRRCMKESNFLAAVTDAVVKSDVNG</sequence>
<dbReference type="EMBL" id="JAJJMB010010315">
    <property type="protein sequence ID" value="KAI3909751.1"/>
    <property type="molecule type" value="Genomic_DNA"/>
</dbReference>
<organism evidence="2 3">
    <name type="scientific">Papaver atlanticum</name>
    <dbReference type="NCBI Taxonomy" id="357466"/>
    <lineage>
        <taxon>Eukaryota</taxon>
        <taxon>Viridiplantae</taxon>
        <taxon>Streptophyta</taxon>
        <taxon>Embryophyta</taxon>
        <taxon>Tracheophyta</taxon>
        <taxon>Spermatophyta</taxon>
        <taxon>Magnoliopsida</taxon>
        <taxon>Ranunculales</taxon>
        <taxon>Papaveraceae</taxon>
        <taxon>Papaveroideae</taxon>
        <taxon>Papaver</taxon>
    </lineage>
</organism>
<accession>A0AAD4SIT8</accession>
<dbReference type="AlphaFoldDB" id="A0AAD4SIT8"/>
<protein>
    <submittedName>
        <fullName evidence="2">Uncharacterized protein</fullName>
    </submittedName>
</protein>
<reference evidence="2" key="1">
    <citation type="submission" date="2022-04" db="EMBL/GenBank/DDBJ databases">
        <title>A functionally conserved STORR gene fusion in Papaver species that diverged 16.8 million years ago.</title>
        <authorList>
            <person name="Catania T."/>
        </authorList>
    </citation>
    <scope>NUCLEOTIDE SEQUENCE</scope>
    <source>
        <strain evidence="2">S-188037</strain>
    </source>
</reference>
<evidence type="ECO:0000313" key="3">
    <source>
        <dbReference type="Proteomes" id="UP001202328"/>
    </source>
</evidence>